<accession>A0ABP6Q9R7</accession>
<dbReference type="Proteomes" id="UP001501237">
    <property type="component" value="Unassembled WGS sequence"/>
</dbReference>
<organism evidence="2 3">
    <name type="scientific">Actinocorallia longicatena</name>
    <dbReference type="NCBI Taxonomy" id="111803"/>
    <lineage>
        <taxon>Bacteria</taxon>
        <taxon>Bacillati</taxon>
        <taxon>Actinomycetota</taxon>
        <taxon>Actinomycetes</taxon>
        <taxon>Streptosporangiales</taxon>
        <taxon>Thermomonosporaceae</taxon>
        <taxon>Actinocorallia</taxon>
    </lineage>
</organism>
<evidence type="ECO:0000313" key="2">
    <source>
        <dbReference type="EMBL" id="GAA3212874.1"/>
    </source>
</evidence>
<name>A0ABP6Q9R7_9ACTN</name>
<reference evidence="3" key="1">
    <citation type="journal article" date="2019" name="Int. J. Syst. Evol. Microbiol.">
        <title>The Global Catalogue of Microorganisms (GCM) 10K type strain sequencing project: providing services to taxonomists for standard genome sequencing and annotation.</title>
        <authorList>
            <consortium name="The Broad Institute Genomics Platform"/>
            <consortium name="The Broad Institute Genome Sequencing Center for Infectious Disease"/>
            <person name="Wu L."/>
            <person name="Ma J."/>
        </authorList>
    </citation>
    <scope>NUCLEOTIDE SEQUENCE [LARGE SCALE GENOMIC DNA]</scope>
    <source>
        <strain evidence="3">JCM 9377</strain>
    </source>
</reference>
<proteinExistence type="predicted"/>
<protein>
    <submittedName>
        <fullName evidence="2">Uncharacterized protein</fullName>
    </submittedName>
</protein>
<dbReference type="RefSeq" id="WP_344828859.1">
    <property type="nucleotide sequence ID" value="NZ_BAAAUV010000007.1"/>
</dbReference>
<sequence>MYLWIWRHLPAKSPAAKAAITVILIGVIALALWYFAFPWLEPRIKFDHGTINEG</sequence>
<dbReference type="EMBL" id="BAAAUV010000007">
    <property type="protein sequence ID" value="GAA3212874.1"/>
    <property type="molecule type" value="Genomic_DNA"/>
</dbReference>
<keyword evidence="1" id="KW-1133">Transmembrane helix</keyword>
<keyword evidence="1" id="KW-0472">Membrane</keyword>
<gene>
    <name evidence="2" type="ORF">GCM10010468_32480</name>
</gene>
<evidence type="ECO:0000313" key="3">
    <source>
        <dbReference type="Proteomes" id="UP001501237"/>
    </source>
</evidence>
<comment type="caution">
    <text evidence="2">The sequence shown here is derived from an EMBL/GenBank/DDBJ whole genome shotgun (WGS) entry which is preliminary data.</text>
</comment>
<evidence type="ECO:0000256" key="1">
    <source>
        <dbReference type="SAM" id="Phobius"/>
    </source>
</evidence>
<keyword evidence="1" id="KW-0812">Transmembrane</keyword>
<keyword evidence="3" id="KW-1185">Reference proteome</keyword>
<feature type="transmembrane region" description="Helical" evidence="1">
    <location>
        <begin position="15"/>
        <end position="36"/>
    </location>
</feature>